<reference evidence="5 6" key="1">
    <citation type="submission" date="2018-05" db="EMBL/GenBank/DDBJ databases">
        <title>Draft genome sequence of Scytalidium lignicola DSM 105466, a ubiquitous saprotrophic fungus.</title>
        <authorList>
            <person name="Buettner E."/>
            <person name="Gebauer A.M."/>
            <person name="Hofrichter M."/>
            <person name="Liers C."/>
            <person name="Kellner H."/>
        </authorList>
    </citation>
    <scope>NUCLEOTIDE SEQUENCE [LARGE SCALE GENOMIC DNA]</scope>
    <source>
        <strain evidence="5 6">DSM 105466</strain>
    </source>
</reference>
<dbReference type="Proteomes" id="UP000258309">
    <property type="component" value="Unassembled WGS sequence"/>
</dbReference>
<name>A0A3E2GVP3_SCYLI</name>
<dbReference type="Pfam" id="PF00135">
    <property type="entry name" value="COesterase"/>
    <property type="match status" value="1"/>
</dbReference>
<dbReference type="InterPro" id="IPR036864">
    <property type="entry name" value="Zn2-C6_fun-type_DNA-bd_sf"/>
</dbReference>
<dbReference type="GO" id="GO:0008270">
    <property type="term" value="F:zinc ion binding"/>
    <property type="evidence" value="ECO:0007669"/>
    <property type="project" value="InterPro"/>
</dbReference>
<evidence type="ECO:0000313" key="6">
    <source>
        <dbReference type="Proteomes" id="UP000258309"/>
    </source>
</evidence>
<feature type="region of interest" description="Disordered" evidence="3">
    <location>
        <begin position="65"/>
        <end position="101"/>
    </location>
</feature>
<evidence type="ECO:0000256" key="2">
    <source>
        <dbReference type="ARBA" id="ARBA00023242"/>
    </source>
</evidence>
<dbReference type="InterPro" id="IPR002018">
    <property type="entry name" value="CarbesteraseB"/>
</dbReference>
<dbReference type="SUPFAM" id="SSF53474">
    <property type="entry name" value="alpha/beta-Hydrolases"/>
    <property type="match status" value="1"/>
</dbReference>
<dbReference type="PROSITE" id="PS00463">
    <property type="entry name" value="ZN2_CY6_FUNGAL_1"/>
    <property type="match status" value="1"/>
</dbReference>
<feature type="region of interest" description="Disordered" evidence="3">
    <location>
        <begin position="1"/>
        <end position="26"/>
    </location>
</feature>
<keyword evidence="6" id="KW-1185">Reference proteome</keyword>
<dbReference type="PROSITE" id="PS50048">
    <property type="entry name" value="ZN2_CY6_FUNGAL_2"/>
    <property type="match status" value="1"/>
</dbReference>
<evidence type="ECO:0000256" key="1">
    <source>
        <dbReference type="ARBA" id="ARBA00022723"/>
    </source>
</evidence>
<feature type="non-terminal residue" evidence="5">
    <location>
        <position position="1"/>
    </location>
</feature>
<accession>A0A3E2GVP3</accession>
<evidence type="ECO:0000313" key="5">
    <source>
        <dbReference type="EMBL" id="RFU25191.1"/>
    </source>
</evidence>
<comment type="caution">
    <text evidence="5">The sequence shown here is derived from an EMBL/GenBank/DDBJ whole genome shotgun (WGS) entry which is preliminary data.</text>
</comment>
<dbReference type="Pfam" id="PF04082">
    <property type="entry name" value="Fungal_trans"/>
    <property type="match status" value="1"/>
</dbReference>
<protein>
    <recommendedName>
        <fullName evidence="4">Zn(2)-C6 fungal-type domain-containing protein</fullName>
    </recommendedName>
</protein>
<dbReference type="Gene3D" id="3.40.50.1820">
    <property type="entry name" value="alpha/beta hydrolase"/>
    <property type="match status" value="1"/>
</dbReference>
<dbReference type="SMART" id="SM00906">
    <property type="entry name" value="Fungal_trans"/>
    <property type="match status" value="1"/>
</dbReference>
<dbReference type="FunFam" id="3.40.50.1820:FF:000499">
    <property type="entry name" value="Carboxylic ester hydrolase"/>
    <property type="match status" value="1"/>
</dbReference>
<feature type="region of interest" description="Disordered" evidence="3">
    <location>
        <begin position="126"/>
        <end position="150"/>
    </location>
</feature>
<dbReference type="GO" id="GO:0003677">
    <property type="term" value="F:DNA binding"/>
    <property type="evidence" value="ECO:0007669"/>
    <property type="project" value="InterPro"/>
</dbReference>
<sequence length="1314" mass="145650">MSAENEKDAVGEEHIRQGSAGGINARPYRSHKYPACSFCRRRKSRCTRDLNGRSCLLCRLHGLECSQDSSDSSKDSNQGSRRFRHVRRFSKSQPDIIPGYGSKIAKDPSIINLSDTPLERLGSVADEDSAPVEISPENAPNKPNRHIVGPTDAPDVQVLEKYMSPDASRISNTRPSTIYLDDPTNPIVYVKVPRQRIITSIGNGSSGFKQLETIEKILEPFGDEVVKLYFNSFHRAFPILDETSILQAYKDNKLPHTLVCELYSVALVAWNTSDALLRSRPQPDMKYVWRQTVDALNEEYQAPAFPTILATILDLAGRPTTIMTYNALNIGRSVALSRSLGLNRDPSNWSLDQRQKGLRIRTWWGVLIHDWWASLTHGTPPHISPTQYDVPIPDLNMLLPGNHTPLDDSSRDKDDHVAGAQSFITLCRLTEILGEVLPLIYDLRSRKQDTSLKSLRRLELTLDTWEDSLFEWQKGSSPEFWREAPGALNLHLSFLALRMSIFRISLQEVIRSDECDEDGVRQYYQVRCQQAAEAVIRFAVTIGGSDMDKFWLPSSATTLILRCGLEAKSDNSANECLVMAKLLIDHLRQAKDEHNWDLADICLSQCEAVVLKMSEDGQYLDFRRRNASDSLWNNNINKGQTRRMRSPMNQVPSPLDHGTSSGASSIEAPIQGIIFKPSFNDPLFGGTTSYGMQFNDIFGQVNMNNAWDLALPDLMELSGFKDAKAQERPRSRHNIMRKTLRGVNAINLLPALLGQEKRQWMLGRFGLSTGIHVFLSPPPLPTVDLGYATHQATINTTGQYYNFSNIRYAEPPLGNLRFRAPVAPITRNRTINTGQESTICPQANPAWLLIAEQYLSGVPVATLLNESNSPASSAQIPPPAPGTSEDCLFLDVFVPEDVFNKPHAEAPVLVWIYGGGYTGGSKTASGSPAGLIAQSQSDGSPGVIFVAMNYRLGLFGWMSGPTFQEDGTANLGLYDQRLAIEWVKNNIEKFAGSPRKITLIGESAGGGSIMHHITAYGGMKGPVPFQQAIMQSPGFLPVAGNSQQENTYQSVLAAARFITNTNITTTDQLRSLSTTELQTVNAIAVGIALYGTFTFGPVVDGLFVPALPGLLLSRGQFDKRVHVMVGHNLNEGLLFTSPFINNQSAYETFLSQTFPDASPIILNYISTVMYPEVYDSSYGYTTPTERSALAASEISFTCNTRYLDLAFKNKTYSYYFTVPPGLHGEDVPYTFFNGDTSTPNYGVPVNSTVAYALQEFITSFAKTGNPNGKGKKIPLFPMYGNDSEVLDLSLDGLEVQMDTVANSRCDWWQKGLYL</sequence>
<feature type="compositionally biased region" description="Basic and acidic residues" evidence="3">
    <location>
        <begin position="1"/>
        <end position="16"/>
    </location>
</feature>
<dbReference type="EMBL" id="NCSJ02000354">
    <property type="protein sequence ID" value="RFU25191.1"/>
    <property type="molecule type" value="Genomic_DNA"/>
</dbReference>
<dbReference type="InterPro" id="IPR029058">
    <property type="entry name" value="AB_hydrolase_fold"/>
</dbReference>
<dbReference type="CDD" id="cd00067">
    <property type="entry name" value="GAL4"/>
    <property type="match status" value="1"/>
</dbReference>
<proteinExistence type="predicted"/>
<dbReference type="InterPro" id="IPR050309">
    <property type="entry name" value="Type-B_Carboxylest/Lipase"/>
</dbReference>
<organism evidence="5 6">
    <name type="scientific">Scytalidium lignicola</name>
    <name type="common">Hyphomycete</name>
    <dbReference type="NCBI Taxonomy" id="5539"/>
    <lineage>
        <taxon>Eukaryota</taxon>
        <taxon>Fungi</taxon>
        <taxon>Dikarya</taxon>
        <taxon>Ascomycota</taxon>
        <taxon>Pezizomycotina</taxon>
        <taxon>Leotiomycetes</taxon>
        <taxon>Leotiomycetes incertae sedis</taxon>
        <taxon>Scytalidium</taxon>
    </lineage>
</organism>
<dbReference type="SUPFAM" id="SSF57701">
    <property type="entry name" value="Zn2/Cys6 DNA-binding domain"/>
    <property type="match status" value="1"/>
</dbReference>
<feature type="non-terminal residue" evidence="5">
    <location>
        <position position="1314"/>
    </location>
</feature>
<evidence type="ECO:0000259" key="4">
    <source>
        <dbReference type="PROSITE" id="PS50048"/>
    </source>
</evidence>
<feature type="region of interest" description="Disordered" evidence="3">
    <location>
        <begin position="643"/>
        <end position="662"/>
    </location>
</feature>
<gene>
    <name evidence="5" type="ORF">B7463_g11146</name>
</gene>
<dbReference type="SMART" id="SM00066">
    <property type="entry name" value="GAL4"/>
    <property type="match status" value="1"/>
</dbReference>
<dbReference type="InterPro" id="IPR001138">
    <property type="entry name" value="Zn2Cys6_DnaBD"/>
</dbReference>
<dbReference type="STRING" id="5539.A0A3E2GVP3"/>
<dbReference type="PANTHER" id="PTHR11559">
    <property type="entry name" value="CARBOXYLESTERASE"/>
    <property type="match status" value="1"/>
</dbReference>
<evidence type="ECO:0000256" key="3">
    <source>
        <dbReference type="SAM" id="MobiDB-lite"/>
    </source>
</evidence>
<dbReference type="PROSITE" id="PS00941">
    <property type="entry name" value="CARBOXYLESTERASE_B_2"/>
    <property type="match status" value="1"/>
</dbReference>
<keyword evidence="1" id="KW-0479">Metal-binding</keyword>
<dbReference type="InterPro" id="IPR007219">
    <property type="entry name" value="XnlR_reg_dom"/>
</dbReference>
<feature type="compositionally biased region" description="Basic residues" evidence="3">
    <location>
        <begin position="81"/>
        <end position="90"/>
    </location>
</feature>
<dbReference type="OrthoDB" id="3034343at2759"/>
<dbReference type="GO" id="GO:0006351">
    <property type="term" value="P:DNA-templated transcription"/>
    <property type="evidence" value="ECO:0007669"/>
    <property type="project" value="InterPro"/>
</dbReference>
<feature type="compositionally biased region" description="Polar residues" evidence="3">
    <location>
        <begin position="647"/>
        <end position="662"/>
    </location>
</feature>
<keyword evidence="2" id="KW-0539">Nucleus</keyword>
<dbReference type="GO" id="GO:0000981">
    <property type="term" value="F:DNA-binding transcription factor activity, RNA polymerase II-specific"/>
    <property type="evidence" value="ECO:0007669"/>
    <property type="project" value="InterPro"/>
</dbReference>
<dbReference type="CDD" id="cd12148">
    <property type="entry name" value="fungal_TF_MHR"/>
    <property type="match status" value="1"/>
</dbReference>
<feature type="domain" description="Zn(2)-C6 fungal-type" evidence="4">
    <location>
        <begin position="35"/>
        <end position="67"/>
    </location>
</feature>
<dbReference type="InterPro" id="IPR019819">
    <property type="entry name" value="Carboxylesterase_B_CS"/>
</dbReference>